<reference evidence="1 2" key="1">
    <citation type="journal article" date="2009" name="PLoS Genet.">
        <title>Genomic analysis of the basal lineage fungus Rhizopus oryzae reveals a whole-genome duplication.</title>
        <authorList>
            <person name="Ma L.-J."/>
            <person name="Ibrahim A.S."/>
            <person name="Skory C."/>
            <person name="Grabherr M.G."/>
            <person name="Burger G."/>
            <person name="Butler M."/>
            <person name="Elias M."/>
            <person name="Idnurm A."/>
            <person name="Lang B.F."/>
            <person name="Sone T."/>
            <person name="Abe A."/>
            <person name="Calvo S.E."/>
            <person name="Corrochano L.M."/>
            <person name="Engels R."/>
            <person name="Fu J."/>
            <person name="Hansberg W."/>
            <person name="Kim J.-M."/>
            <person name="Kodira C.D."/>
            <person name="Koehrsen M.J."/>
            <person name="Liu B."/>
            <person name="Miranda-Saavedra D."/>
            <person name="O'Leary S."/>
            <person name="Ortiz-Castellanos L."/>
            <person name="Poulter R."/>
            <person name="Rodriguez-Romero J."/>
            <person name="Ruiz-Herrera J."/>
            <person name="Shen Y.-Q."/>
            <person name="Zeng Q."/>
            <person name="Galagan J."/>
            <person name="Birren B.W."/>
            <person name="Cuomo C.A."/>
            <person name="Wickes B.L."/>
        </authorList>
    </citation>
    <scope>NUCLEOTIDE SEQUENCE [LARGE SCALE GENOMIC DNA]</scope>
    <source>
        <strain evidence="2">RA 99-880 / ATCC MYA-4621 / FGSC 9543 / NRRL 43880</strain>
    </source>
</reference>
<dbReference type="Proteomes" id="UP000009138">
    <property type="component" value="Unassembled WGS sequence"/>
</dbReference>
<evidence type="ECO:0000313" key="2">
    <source>
        <dbReference type="Proteomes" id="UP000009138"/>
    </source>
</evidence>
<evidence type="ECO:0000313" key="1">
    <source>
        <dbReference type="EMBL" id="EIE84225.1"/>
    </source>
</evidence>
<dbReference type="RefSeq" id="XP_067519621.1">
    <property type="nucleotide sequence ID" value="XM_067663520.1"/>
</dbReference>
<dbReference type="EMBL" id="CH476737">
    <property type="protein sequence ID" value="EIE84225.1"/>
    <property type="molecule type" value="Genomic_DNA"/>
</dbReference>
<organism evidence="1 2">
    <name type="scientific">Rhizopus delemar (strain RA 99-880 / ATCC MYA-4621 / FGSC 9543 / NRRL 43880)</name>
    <name type="common">Mucormycosis agent</name>
    <name type="synonym">Rhizopus arrhizus var. delemar</name>
    <dbReference type="NCBI Taxonomy" id="246409"/>
    <lineage>
        <taxon>Eukaryota</taxon>
        <taxon>Fungi</taxon>
        <taxon>Fungi incertae sedis</taxon>
        <taxon>Mucoromycota</taxon>
        <taxon>Mucoromycotina</taxon>
        <taxon>Mucoromycetes</taxon>
        <taxon>Mucorales</taxon>
        <taxon>Mucorineae</taxon>
        <taxon>Rhizopodaceae</taxon>
        <taxon>Rhizopus</taxon>
    </lineage>
</organism>
<dbReference type="VEuPathDB" id="FungiDB:RO3G_08935"/>
<keyword evidence="2" id="KW-1185">Reference proteome</keyword>
<dbReference type="GeneID" id="93615901"/>
<gene>
    <name evidence="1" type="ORF">RO3G_08935</name>
</gene>
<sequence length="42" mass="4837">MAQHKVTKNFLYIRFQDSRQSRNEGGIAILDPAKQHVALQLL</sequence>
<dbReference type="AlphaFoldDB" id="I1C6Z5"/>
<accession>I1C6Z5</accession>
<name>I1C6Z5_RHIO9</name>
<proteinExistence type="predicted"/>
<protein>
    <submittedName>
        <fullName evidence="1">Uncharacterized protein</fullName>
    </submittedName>
</protein>
<dbReference type="InParanoid" id="I1C6Z5"/>